<dbReference type="EMBL" id="CP002209">
    <property type="protein sequence ID" value="ADN77165.1"/>
    <property type="molecule type" value="Genomic_DNA"/>
</dbReference>
<dbReference type="InterPro" id="IPR036754">
    <property type="entry name" value="YbaK/aa-tRNA-synt-asso_dom_sf"/>
</dbReference>
<dbReference type="GeneID" id="67183190"/>
<gene>
    <name evidence="3" type="ordered locus">Fbal_2963</name>
</gene>
<evidence type="ECO:0000313" key="3">
    <source>
        <dbReference type="EMBL" id="ADN77165.1"/>
    </source>
</evidence>
<dbReference type="InterPro" id="IPR040285">
    <property type="entry name" value="ProX/PRXD1"/>
</dbReference>
<dbReference type="HOGENOM" id="CLU_104635_0_0_6"/>
<evidence type="ECO:0000256" key="1">
    <source>
        <dbReference type="ARBA" id="ARBA00010201"/>
    </source>
</evidence>
<sequence length="165" mass="18954">MTLQSLLASLNIDYHAYEHPPLHDCSEADRLALDRDGQRTKNLFLRDNYGKRHFVLVTAPDKQVDLKALSRQMKLSRLGFASAERLERYLGIQPGRVSLLALVNDPEQAVTLWIDEAIWQGEGLHCHPMDNTKTWVLKPDDIKTLLAHWGRPLTLLEVPQIQVRR</sequence>
<dbReference type="InterPro" id="IPR007214">
    <property type="entry name" value="YbaK/aa-tRNA-synth-assoc-dom"/>
</dbReference>
<dbReference type="EC" id="3.1.1.-" evidence="3"/>
<comment type="similarity">
    <text evidence="1">Belongs to the PRORSD1 family.</text>
</comment>
<keyword evidence="3" id="KW-0378">Hydrolase</keyword>
<dbReference type="KEGG" id="fbl:Fbal_2963"/>
<evidence type="ECO:0000259" key="2">
    <source>
        <dbReference type="Pfam" id="PF04073"/>
    </source>
</evidence>
<dbReference type="CDD" id="cd04335">
    <property type="entry name" value="PrdX_deacylase"/>
    <property type="match status" value="1"/>
</dbReference>
<reference evidence="3 4" key="1">
    <citation type="journal article" date="2010" name="Stand. Genomic Sci.">
        <title>Complete genome sequence of Ferrimonas balearica type strain (PAT).</title>
        <authorList>
            <person name="Nolan M."/>
            <person name="Sikorski J."/>
            <person name="Davenport K."/>
            <person name="Lucas S."/>
            <person name="Glavina Del Rio T."/>
            <person name="Tice H."/>
            <person name="Cheng J."/>
            <person name="Goodwin L."/>
            <person name="Pitluck S."/>
            <person name="Liolios K."/>
            <person name="Ivanova N."/>
            <person name="Mavromatis K."/>
            <person name="Ovchinnikova G."/>
            <person name="Pati A."/>
            <person name="Chen A."/>
            <person name="Palaniappan K."/>
            <person name="Land M."/>
            <person name="Hauser L."/>
            <person name="Chang Y."/>
            <person name="Jeffries C."/>
            <person name="Tapia R."/>
            <person name="Brettin T."/>
            <person name="Detter J."/>
            <person name="Han C."/>
            <person name="Yasawong M."/>
            <person name="Rohde M."/>
            <person name="Tindall B."/>
            <person name="Goker M."/>
            <person name="Woyke T."/>
            <person name="Bristow J."/>
            <person name="Eisen J."/>
            <person name="Markowitz V."/>
            <person name="Hugenholtz P."/>
            <person name="Kyrpides N."/>
            <person name="Klenk H."/>
            <person name="Lapidus A."/>
        </authorList>
    </citation>
    <scope>NUCLEOTIDE SEQUENCE [LARGE SCALE GENOMIC DNA]</scope>
    <source>
        <strain evidence="4">DSM 9799 / CCM 4581 / KCTC 23876 / PAT</strain>
    </source>
</reference>
<name>E1STD1_FERBD</name>
<dbReference type="RefSeq" id="WP_013346471.1">
    <property type="nucleotide sequence ID" value="NC_014541.1"/>
</dbReference>
<dbReference type="OrthoDB" id="5145315at2"/>
<dbReference type="AlphaFoldDB" id="E1STD1"/>
<dbReference type="Pfam" id="PF04073">
    <property type="entry name" value="tRNA_edit"/>
    <property type="match status" value="1"/>
</dbReference>
<organism evidence="3 4">
    <name type="scientific">Ferrimonas balearica (strain DSM 9799 / CCM 4581 / KCTC 23876 / PAT)</name>
    <dbReference type="NCBI Taxonomy" id="550540"/>
    <lineage>
        <taxon>Bacteria</taxon>
        <taxon>Pseudomonadati</taxon>
        <taxon>Pseudomonadota</taxon>
        <taxon>Gammaproteobacteria</taxon>
        <taxon>Alteromonadales</taxon>
        <taxon>Ferrimonadaceae</taxon>
        <taxon>Ferrimonas</taxon>
    </lineage>
</organism>
<dbReference type="Gene3D" id="3.90.960.10">
    <property type="entry name" value="YbaK/aminoacyl-tRNA synthetase-associated domain"/>
    <property type="match status" value="1"/>
</dbReference>
<proteinExistence type="inferred from homology"/>
<dbReference type="GO" id="GO:0002161">
    <property type="term" value="F:aminoacyl-tRNA deacylase activity"/>
    <property type="evidence" value="ECO:0007669"/>
    <property type="project" value="InterPro"/>
</dbReference>
<keyword evidence="4" id="KW-1185">Reference proteome</keyword>
<feature type="domain" description="YbaK/aminoacyl-tRNA synthetase-associated" evidence="2">
    <location>
        <begin position="19"/>
        <end position="144"/>
    </location>
</feature>
<protein>
    <submittedName>
        <fullName evidence="3">Ala-tRNA(Pro) hydrolase</fullName>
        <ecNumber evidence="3">3.1.1.-</ecNumber>
    </submittedName>
</protein>
<dbReference type="PANTHER" id="PTHR31423:SF3">
    <property type="entry name" value="PROLYL-TRNA SYNTHETASE ASSOCIATED DOMAIN-CONTAINING PROTEIN 1-RELATED"/>
    <property type="match status" value="1"/>
</dbReference>
<dbReference type="SUPFAM" id="SSF55826">
    <property type="entry name" value="YbaK/ProRS associated domain"/>
    <property type="match status" value="1"/>
</dbReference>
<accession>E1STD1</accession>
<dbReference type="eggNOG" id="COG3760">
    <property type="taxonomic scope" value="Bacteria"/>
</dbReference>
<dbReference type="Proteomes" id="UP000006683">
    <property type="component" value="Chromosome"/>
</dbReference>
<evidence type="ECO:0000313" key="4">
    <source>
        <dbReference type="Proteomes" id="UP000006683"/>
    </source>
</evidence>
<dbReference type="PANTHER" id="PTHR31423">
    <property type="entry name" value="YBAK DOMAIN-CONTAINING PROTEIN"/>
    <property type="match status" value="1"/>
</dbReference>